<dbReference type="GO" id="GO:0005509">
    <property type="term" value="F:calcium ion binding"/>
    <property type="evidence" value="ECO:0007669"/>
    <property type="project" value="InterPro"/>
</dbReference>
<feature type="domain" description="EF-hand" evidence="5">
    <location>
        <begin position="49"/>
        <end position="84"/>
    </location>
</feature>
<dbReference type="PROSITE" id="PS00018">
    <property type="entry name" value="EF_HAND_1"/>
    <property type="match status" value="1"/>
</dbReference>
<evidence type="ECO:0000313" key="7">
    <source>
        <dbReference type="Proteomes" id="UP000002640"/>
    </source>
</evidence>
<dbReference type="SMART" id="SM00054">
    <property type="entry name" value="EFh"/>
    <property type="match status" value="4"/>
</dbReference>
<dbReference type="InParanoid" id="G4ZT10"/>
<feature type="region of interest" description="Disordered" evidence="4">
    <location>
        <begin position="1"/>
        <end position="49"/>
    </location>
</feature>
<feature type="domain" description="EF-hand" evidence="5">
    <location>
        <begin position="122"/>
        <end position="157"/>
    </location>
</feature>
<sequence length="199" mass="22958">MSSTRVQRSHQERGDGAVPLYPLIRTSRASGSARTSRTGRRAKQELPDEQKKELREAFELFDTDKVGSIDYHELKVLMRALGFQVTKREVLDLVEDVDVQRSGHVDFNDYMEIMRRKVLARDPDEEIARAFELFDEDGSGTITLRVCVAIDKMRRVAKELGENLGDDELQAMIDEFDQNQDGEIDMDEFFMIMKQSTEF</sequence>
<dbReference type="InterPro" id="IPR002048">
    <property type="entry name" value="EF_hand_dom"/>
</dbReference>
<evidence type="ECO:0000313" key="6">
    <source>
        <dbReference type="EMBL" id="EGZ12827.1"/>
    </source>
</evidence>
<organism evidence="6 7">
    <name type="scientific">Phytophthora sojae (strain P6497)</name>
    <name type="common">Soybean stem and root rot agent</name>
    <name type="synonym">Phytophthora megasperma f. sp. glycines</name>
    <dbReference type="NCBI Taxonomy" id="1094619"/>
    <lineage>
        <taxon>Eukaryota</taxon>
        <taxon>Sar</taxon>
        <taxon>Stramenopiles</taxon>
        <taxon>Oomycota</taxon>
        <taxon>Peronosporomycetes</taxon>
        <taxon>Peronosporales</taxon>
        <taxon>Peronosporaceae</taxon>
        <taxon>Phytophthora</taxon>
    </lineage>
</organism>
<dbReference type="CDD" id="cd00051">
    <property type="entry name" value="EFh"/>
    <property type="match status" value="2"/>
</dbReference>
<dbReference type="GO" id="GO:0016460">
    <property type="term" value="C:myosin II complex"/>
    <property type="evidence" value="ECO:0007669"/>
    <property type="project" value="TreeGrafter"/>
</dbReference>
<dbReference type="SUPFAM" id="SSF47473">
    <property type="entry name" value="EF-hand"/>
    <property type="match status" value="1"/>
</dbReference>
<feature type="domain" description="EF-hand" evidence="5">
    <location>
        <begin position="85"/>
        <end position="120"/>
    </location>
</feature>
<dbReference type="InterPro" id="IPR050230">
    <property type="entry name" value="CALM/Myosin/TropC-like"/>
</dbReference>
<dbReference type="PROSITE" id="PS50222">
    <property type="entry name" value="EF_HAND_2"/>
    <property type="match status" value="4"/>
</dbReference>
<keyword evidence="1" id="KW-0479">Metal-binding</keyword>
<evidence type="ECO:0000256" key="1">
    <source>
        <dbReference type="ARBA" id="ARBA00022723"/>
    </source>
</evidence>
<name>G4ZT10_PHYSP</name>
<keyword evidence="7" id="KW-1185">Reference proteome</keyword>
<reference evidence="6 7" key="1">
    <citation type="journal article" date="2006" name="Science">
        <title>Phytophthora genome sequences uncover evolutionary origins and mechanisms of pathogenesis.</title>
        <authorList>
            <person name="Tyler B.M."/>
            <person name="Tripathy S."/>
            <person name="Zhang X."/>
            <person name="Dehal P."/>
            <person name="Jiang R.H."/>
            <person name="Aerts A."/>
            <person name="Arredondo F.D."/>
            <person name="Baxter L."/>
            <person name="Bensasson D."/>
            <person name="Beynon J.L."/>
            <person name="Chapman J."/>
            <person name="Damasceno C.M."/>
            <person name="Dorrance A.E."/>
            <person name="Dou D."/>
            <person name="Dickerman A.W."/>
            <person name="Dubchak I.L."/>
            <person name="Garbelotto M."/>
            <person name="Gijzen M."/>
            <person name="Gordon S.G."/>
            <person name="Govers F."/>
            <person name="Grunwald N.J."/>
            <person name="Huang W."/>
            <person name="Ivors K.L."/>
            <person name="Jones R.W."/>
            <person name="Kamoun S."/>
            <person name="Krampis K."/>
            <person name="Lamour K.H."/>
            <person name="Lee M.K."/>
            <person name="McDonald W.H."/>
            <person name="Medina M."/>
            <person name="Meijer H.J."/>
            <person name="Nordberg E.K."/>
            <person name="Maclean D.J."/>
            <person name="Ospina-Giraldo M.D."/>
            <person name="Morris P.F."/>
            <person name="Phuntumart V."/>
            <person name="Putnam N.H."/>
            <person name="Rash S."/>
            <person name="Rose J.K."/>
            <person name="Sakihama Y."/>
            <person name="Salamov A.A."/>
            <person name="Savidor A."/>
            <person name="Scheuring C.F."/>
            <person name="Smith B.M."/>
            <person name="Sobral B.W."/>
            <person name="Terry A."/>
            <person name="Torto-Alalibo T.A."/>
            <person name="Win J."/>
            <person name="Xu Z."/>
            <person name="Zhang H."/>
            <person name="Grigoriev I.V."/>
            <person name="Rokhsar D.S."/>
            <person name="Boore J.L."/>
        </authorList>
    </citation>
    <scope>NUCLEOTIDE SEQUENCE [LARGE SCALE GENOMIC DNA]</scope>
    <source>
        <strain evidence="6 7">P6497</strain>
    </source>
</reference>
<gene>
    <name evidence="6" type="ORF">PHYSODRAFT_334681</name>
</gene>
<proteinExistence type="predicted"/>
<dbReference type="Gene3D" id="1.10.238.10">
    <property type="entry name" value="EF-hand"/>
    <property type="match status" value="2"/>
</dbReference>
<evidence type="ECO:0000256" key="2">
    <source>
        <dbReference type="ARBA" id="ARBA00022737"/>
    </source>
</evidence>
<keyword evidence="3" id="KW-0106">Calcium</keyword>
<dbReference type="STRING" id="1094619.G4ZT10"/>
<feature type="compositionally biased region" description="Low complexity" evidence="4">
    <location>
        <begin position="25"/>
        <end position="36"/>
    </location>
</feature>
<feature type="domain" description="EF-hand" evidence="5">
    <location>
        <begin position="164"/>
        <end position="199"/>
    </location>
</feature>
<dbReference type="PANTHER" id="PTHR23048">
    <property type="entry name" value="MYOSIN LIGHT CHAIN 1, 3"/>
    <property type="match status" value="1"/>
</dbReference>
<dbReference type="AlphaFoldDB" id="G4ZT10"/>
<dbReference type="InterPro" id="IPR018247">
    <property type="entry name" value="EF_Hand_1_Ca_BS"/>
</dbReference>
<dbReference type="EMBL" id="JH159156">
    <property type="protein sequence ID" value="EGZ12827.1"/>
    <property type="molecule type" value="Genomic_DNA"/>
</dbReference>
<evidence type="ECO:0000259" key="5">
    <source>
        <dbReference type="PROSITE" id="PS50222"/>
    </source>
</evidence>
<dbReference type="FunCoup" id="G4ZT10">
    <property type="interactions" value="148"/>
</dbReference>
<dbReference type="Proteomes" id="UP000002640">
    <property type="component" value="Unassembled WGS sequence"/>
</dbReference>
<keyword evidence="2" id="KW-0677">Repeat</keyword>
<protein>
    <recommendedName>
        <fullName evidence="5">EF-hand domain-containing protein</fullName>
    </recommendedName>
</protein>
<dbReference type="SMR" id="G4ZT10"/>
<dbReference type="GeneID" id="20646862"/>
<dbReference type="KEGG" id="psoj:PHYSODRAFT_334681"/>
<dbReference type="RefSeq" id="XP_009530256.1">
    <property type="nucleotide sequence ID" value="XM_009531961.1"/>
</dbReference>
<dbReference type="Pfam" id="PF13499">
    <property type="entry name" value="EF-hand_7"/>
    <property type="match status" value="2"/>
</dbReference>
<dbReference type="InterPro" id="IPR011992">
    <property type="entry name" value="EF-hand-dom_pair"/>
</dbReference>
<dbReference type="FunFam" id="1.10.238.10:FF:000003">
    <property type="entry name" value="Calmodulin A"/>
    <property type="match status" value="1"/>
</dbReference>
<accession>G4ZT10</accession>
<dbReference type="OMA" id="EFFMIMK"/>
<dbReference type="PANTHER" id="PTHR23048:SF48">
    <property type="entry name" value="CENTRIN 3"/>
    <property type="match status" value="1"/>
</dbReference>
<evidence type="ECO:0000256" key="4">
    <source>
        <dbReference type="SAM" id="MobiDB-lite"/>
    </source>
</evidence>
<evidence type="ECO:0000256" key="3">
    <source>
        <dbReference type="ARBA" id="ARBA00022837"/>
    </source>
</evidence>